<evidence type="ECO:0000256" key="1">
    <source>
        <dbReference type="SAM" id="MobiDB-lite"/>
    </source>
</evidence>
<evidence type="ECO:0000313" key="2">
    <source>
        <dbReference type="EMBL" id="KPQ41337.1"/>
    </source>
</evidence>
<proteinExistence type="predicted"/>
<comment type="caution">
    <text evidence="2">The sequence shown here is derived from an EMBL/GenBank/DDBJ whole genome shotgun (WGS) entry which is preliminary data.</text>
</comment>
<accession>A0A0P7ZA77</accession>
<feature type="region of interest" description="Disordered" evidence="1">
    <location>
        <begin position="26"/>
        <end position="55"/>
    </location>
</feature>
<protein>
    <submittedName>
        <fullName evidence="2">Uncharacterized protein</fullName>
    </submittedName>
</protein>
<name>A0A0P7ZA77_9EURY</name>
<reference evidence="2 3" key="1">
    <citation type="submission" date="2015-09" db="EMBL/GenBank/DDBJ databases">
        <title>A metagenomics-based metabolic model of nitrate-dependent anaerobic oxidation of methane by Methanoperedens-like archaea.</title>
        <authorList>
            <person name="Arshad A."/>
            <person name="Speth D.R."/>
            <person name="De Graaf R.M."/>
            <person name="Op Den Camp H.J."/>
            <person name="Jetten M.S."/>
            <person name="Welte C.U."/>
        </authorList>
    </citation>
    <scope>NUCLEOTIDE SEQUENCE [LARGE SCALE GENOMIC DNA]</scope>
</reference>
<dbReference type="EMBL" id="LKCM01000372">
    <property type="protein sequence ID" value="KPQ41337.1"/>
    <property type="molecule type" value="Genomic_DNA"/>
</dbReference>
<gene>
    <name evidence="2" type="ORF">MPEBLZ_04118</name>
</gene>
<evidence type="ECO:0000313" key="3">
    <source>
        <dbReference type="Proteomes" id="UP000050360"/>
    </source>
</evidence>
<feature type="compositionally biased region" description="Basic and acidic residues" evidence="1">
    <location>
        <begin position="29"/>
        <end position="46"/>
    </location>
</feature>
<sequence>MKVIWAVAKSMNILDVTEDKIFKTLGKGKAPESKPKEKSSLKKEVEPFDFSRLLE</sequence>
<dbReference type="Proteomes" id="UP000050360">
    <property type="component" value="Unassembled WGS sequence"/>
</dbReference>
<organism evidence="2 3">
    <name type="scientific">Candidatus Methanoperedens nitratireducens</name>
    <dbReference type="NCBI Taxonomy" id="1392998"/>
    <lineage>
        <taxon>Archaea</taxon>
        <taxon>Methanobacteriati</taxon>
        <taxon>Methanobacteriota</taxon>
        <taxon>Stenosarchaea group</taxon>
        <taxon>Methanomicrobia</taxon>
        <taxon>Methanosarcinales</taxon>
        <taxon>ANME-2 cluster</taxon>
        <taxon>Candidatus Methanoperedentaceae</taxon>
        <taxon>Candidatus Methanoperedens</taxon>
    </lineage>
</organism>
<dbReference type="AlphaFoldDB" id="A0A0P7ZA77"/>